<keyword evidence="9" id="KW-0472">Membrane</keyword>
<evidence type="ECO:0000259" key="10">
    <source>
        <dbReference type="SMART" id="SM00387"/>
    </source>
</evidence>
<sequence>MNTTTPDVVNTPASDAPRPRRFSIGRLVGSSLQAVGRFLQLLVMWPLEVATLLLVCVTFSSMALGVGVLLVPVAVGVLRWVATLKRRRVGTWSGSPVESPYLPLSPLKPGFRGMTDRTWALLKDPSTWRDIAWLFMDYVVSAFLSILVLGFLLIGLIPLGAVLLGDAAVESLKGVAFGGVGVEGASFSITFQDDPILAAIVSLLVMLPVTLVCAPRLLRVYNRFARWALGPNKRTRLAARMQQLSRTRQETLESSAAELRRLERDLHDGTQGRLVAMGMTISTAQALMRTDPQAAEALLSEAKDASSKALGELRDLVRGIHPPVLADRGLADAVRALAADCVLPVRVSADIPARCDLAVESAAYFAVSELLTNVVKHAQASRIDVDMWVAAGELRASVTDDGRGGADPGAGSGLRGIERRLAAFDGVLTVNSPAGGPTAVSFTMPLSS</sequence>
<keyword evidence="5" id="KW-0547">Nucleotide-binding</keyword>
<evidence type="ECO:0000313" key="11">
    <source>
        <dbReference type="EMBL" id="QUC08425.1"/>
    </source>
</evidence>
<evidence type="ECO:0000313" key="12">
    <source>
        <dbReference type="Proteomes" id="UP000678513"/>
    </source>
</evidence>
<keyword evidence="7" id="KW-0067">ATP-binding</keyword>
<evidence type="ECO:0000256" key="2">
    <source>
        <dbReference type="ARBA" id="ARBA00012438"/>
    </source>
</evidence>
<dbReference type="GO" id="GO:0016301">
    <property type="term" value="F:kinase activity"/>
    <property type="evidence" value="ECO:0007669"/>
    <property type="project" value="UniProtKB-KW"/>
</dbReference>
<keyword evidence="4" id="KW-0808">Transferase</keyword>
<gene>
    <name evidence="11" type="ORF">J5A65_01350</name>
</gene>
<dbReference type="EMBL" id="CP072384">
    <property type="protein sequence ID" value="QUC08425.1"/>
    <property type="molecule type" value="Genomic_DNA"/>
</dbReference>
<reference evidence="11 12" key="1">
    <citation type="submission" date="2021-03" db="EMBL/GenBank/DDBJ databases">
        <title>Human Oral Microbial Genomes.</title>
        <authorList>
            <person name="Johnston C.D."/>
            <person name="Chen T."/>
            <person name="Dewhirst F.E."/>
        </authorList>
    </citation>
    <scope>NUCLEOTIDE SEQUENCE [LARGE SCALE GENOMIC DNA]</scope>
    <source>
        <strain evidence="11 12">DSMZ 100122</strain>
    </source>
</reference>
<keyword evidence="12" id="KW-1185">Reference proteome</keyword>
<dbReference type="Gene3D" id="3.30.565.10">
    <property type="entry name" value="Histidine kinase-like ATPase, C-terminal domain"/>
    <property type="match status" value="1"/>
</dbReference>
<dbReference type="EC" id="2.7.13.3" evidence="2"/>
<dbReference type="SUPFAM" id="SSF55874">
    <property type="entry name" value="ATPase domain of HSP90 chaperone/DNA topoisomerase II/histidine kinase"/>
    <property type="match status" value="1"/>
</dbReference>
<evidence type="ECO:0000256" key="4">
    <source>
        <dbReference type="ARBA" id="ARBA00022679"/>
    </source>
</evidence>
<dbReference type="InterPro" id="IPR011712">
    <property type="entry name" value="Sig_transdc_His_kin_sub3_dim/P"/>
</dbReference>
<name>A0ABX7Y5E3_9ACTN</name>
<keyword evidence="3" id="KW-0597">Phosphoprotein</keyword>
<evidence type="ECO:0000256" key="3">
    <source>
        <dbReference type="ARBA" id="ARBA00022553"/>
    </source>
</evidence>
<keyword evidence="6 11" id="KW-0418">Kinase</keyword>
<keyword evidence="9" id="KW-0812">Transmembrane</keyword>
<feature type="domain" description="Histidine kinase/HSP90-like ATPase" evidence="10">
    <location>
        <begin position="358"/>
        <end position="448"/>
    </location>
</feature>
<dbReference type="Gene3D" id="1.20.5.1930">
    <property type="match status" value="1"/>
</dbReference>
<feature type="transmembrane region" description="Helical" evidence="9">
    <location>
        <begin position="138"/>
        <end position="164"/>
    </location>
</feature>
<evidence type="ECO:0000256" key="8">
    <source>
        <dbReference type="ARBA" id="ARBA00023012"/>
    </source>
</evidence>
<dbReference type="Proteomes" id="UP000678513">
    <property type="component" value="Chromosome"/>
</dbReference>
<proteinExistence type="predicted"/>
<evidence type="ECO:0000256" key="7">
    <source>
        <dbReference type="ARBA" id="ARBA00022840"/>
    </source>
</evidence>
<dbReference type="Pfam" id="PF02518">
    <property type="entry name" value="HATPase_c"/>
    <property type="match status" value="1"/>
</dbReference>
<feature type="transmembrane region" description="Helical" evidence="9">
    <location>
        <begin position="196"/>
        <end position="218"/>
    </location>
</feature>
<dbReference type="Pfam" id="PF07730">
    <property type="entry name" value="HisKA_3"/>
    <property type="match status" value="1"/>
</dbReference>
<dbReference type="InterPro" id="IPR050482">
    <property type="entry name" value="Sensor_HK_TwoCompSys"/>
</dbReference>
<comment type="catalytic activity">
    <reaction evidence="1">
        <text>ATP + protein L-histidine = ADP + protein N-phospho-L-histidine.</text>
        <dbReference type="EC" id="2.7.13.3"/>
    </reaction>
</comment>
<dbReference type="InterPro" id="IPR025828">
    <property type="entry name" value="Put_sensor_dom"/>
</dbReference>
<keyword evidence="8" id="KW-0902">Two-component regulatory system</keyword>
<evidence type="ECO:0000256" key="5">
    <source>
        <dbReference type="ARBA" id="ARBA00022741"/>
    </source>
</evidence>
<organism evidence="11 12">
    <name type="scientific">Arachnia rubra</name>
    <dbReference type="NCBI Taxonomy" id="1547448"/>
    <lineage>
        <taxon>Bacteria</taxon>
        <taxon>Bacillati</taxon>
        <taxon>Actinomycetota</taxon>
        <taxon>Actinomycetes</taxon>
        <taxon>Propionibacteriales</taxon>
        <taxon>Propionibacteriaceae</taxon>
        <taxon>Arachnia</taxon>
    </lineage>
</organism>
<dbReference type="RefSeq" id="WP_212324314.1">
    <property type="nucleotide sequence ID" value="NZ_AP024463.1"/>
</dbReference>
<feature type="transmembrane region" description="Helical" evidence="9">
    <location>
        <begin position="52"/>
        <end position="78"/>
    </location>
</feature>
<protein>
    <recommendedName>
        <fullName evidence="2">histidine kinase</fullName>
        <ecNumber evidence="2">2.7.13.3</ecNumber>
    </recommendedName>
</protein>
<keyword evidence="9" id="KW-1133">Transmembrane helix</keyword>
<evidence type="ECO:0000256" key="9">
    <source>
        <dbReference type="SAM" id="Phobius"/>
    </source>
</evidence>
<dbReference type="CDD" id="cd16917">
    <property type="entry name" value="HATPase_UhpB-NarQ-NarX-like"/>
    <property type="match status" value="1"/>
</dbReference>
<evidence type="ECO:0000256" key="1">
    <source>
        <dbReference type="ARBA" id="ARBA00000085"/>
    </source>
</evidence>
<dbReference type="Pfam" id="PF13796">
    <property type="entry name" value="Sensor"/>
    <property type="match status" value="1"/>
</dbReference>
<dbReference type="PANTHER" id="PTHR24421">
    <property type="entry name" value="NITRATE/NITRITE SENSOR PROTEIN NARX-RELATED"/>
    <property type="match status" value="1"/>
</dbReference>
<evidence type="ECO:0000256" key="6">
    <source>
        <dbReference type="ARBA" id="ARBA00022777"/>
    </source>
</evidence>
<accession>A0ABX7Y5E3</accession>
<dbReference type="SMART" id="SM00387">
    <property type="entry name" value="HATPase_c"/>
    <property type="match status" value="1"/>
</dbReference>
<dbReference type="InterPro" id="IPR003594">
    <property type="entry name" value="HATPase_dom"/>
</dbReference>
<dbReference type="InterPro" id="IPR036890">
    <property type="entry name" value="HATPase_C_sf"/>
</dbReference>
<dbReference type="PANTHER" id="PTHR24421:SF10">
    <property type="entry name" value="NITRATE_NITRITE SENSOR PROTEIN NARQ"/>
    <property type="match status" value="1"/>
</dbReference>